<feature type="region of interest" description="Disordered" evidence="1">
    <location>
        <begin position="210"/>
        <end position="255"/>
    </location>
</feature>
<feature type="region of interest" description="Disordered" evidence="1">
    <location>
        <begin position="114"/>
        <end position="161"/>
    </location>
</feature>
<dbReference type="AlphaFoldDB" id="A0AAD7JAI3"/>
<keyword evidence="3" id="KW-1185">Reference proteome</keyword>
<protein>
    <submittedName>
        <fullName evidence="2">Uncharacterized protein</fullName>
    </submittedName>
</protein>
<name>A0AAD7JAI3_9AGAR</name>
<feature type="compositionally biased region" description="Basic residues" evidence="1">
    <location>
        <begin position="1"/>
        <end position="18"/>
    </location>
</feature>
<feature type="compositionally biased region" description="Basic and acidic residues" evidence="1">
    <location>
        <begin position="25"/>
        <end position="41"/>
    </location>
</feature>
<feature type="region of interest" description="Disordered" evidence="1">
    <location>
        <begin position="1"/>
        <end position="95"/>
    </location>
</feature>
<organism evidence="2 3">
    <name type="scientific">Mycena metata</name>
    <dbReference type="NCBI Taxonomy" id="1033252"/>
    <lineage>
        <taxon>Eukaryota</taxon>
        <taxon>Fungi</taxon>
        <taxon>Dikarya</taxon>
        <taxon>Basidiomycota</taxon>
        <taxon>Agaricomycotina</taxon>
        <taxon>Agaricomycetes</taxon>
        <taxon>Agaricomycetidae</taxon>
        <taxon>Agaricales</taxon>
        <taxon>Marasmiineae</taxon>
        <taxon>Mycenaceae</taxon>
        <taxon>Mycena</taxon>
    </lineage>
</organism>
<feature type="compositionally biased region" description="Acidic residues" evidence="1">
    <location>
        <begin position="42"/>
        <end position="53"/>
    </location>
</feature>
<evidence type="ECO:0000313" key="3">
    <source>
        <dbReference type="Proteomes" id="UP001215598"/>
    </source>
</evidence>
<proteinExistence type="predicted"/>
<dbReference type="Proteomes" id="UP001215598">
    <property type="component" value="Unassembled WGS sequence"/>
</dbReference>
<comment type="caution">
    <text evidence="2">The sequence shown here is derived from an EMBL/GenBank/DDBJ whole genome shotgun (WGS) entry which is preliminary data.</text>
</comment>
<evidence type="ECO:0000256" key="1">
    <source>
        <dbReference type="SAM" id="MobiDB-lite"/>
    </source>
</evidence>
<evidence type="ECO:0000313" key="2">
    <source>
        <dbReference type="EMBL" id="KAJ7758612.1"/>
    </source>
</evidence>
<sequence length="693" mass="74699">MPKKTRYSTRAATRRQSRRSSSPVKKTDVKVAFDDEARESEVTVDEDSDGELGEDNHFGTPDLTPPPAEQVRAGLTPRDMEAIAPDNSMFRRPSGVKATPRLTVVSGSALPPSLVTRSKRSITEATSSASAVPAKKARHGEAVSSSSSGPADSPAQRQVSFDPDAMARFMTSWMEEFMAKQGVRSQPVTPAKPPRVDFDQLELARGLAASRAEQAKTIRSSSPGSKMRDAPRSSPVWDIEEPSEAQATSSKGKGKGKIIGRKVKAADEVEDVFNSAPADSELVDVVDKARSTSRSQLSGFVIHGRKGSTQAAVNSALEDDGMTIGKFFKDHTAVVVDAVSGSRAGSTSDSGDPPSTAFLEDLETYKSFFDPDAPCGVDDPDIQDPALAATYRRLPPLPAGRRILPAYDPSRVSGGSIESDTKGGRAKFSSWKTHIKSMLARNCIGAMLFVECKPNFINPSRVSPLSLSRQAATGPSATQRLLYDSQIAVCLSAVFCTDSVVVSAGKIGGKSERMRKWLSGIFHNQDWERFESLMCLVFGQDVMYAQISNKKAISFQTMISPEGAATVESSDSRFDKNAPSDMFSPIIPKKTTPAKVKTRTVGPGTPSKTLLSFNEHLPVYDARKMPFDFEFDLPRLSSVLPPFTGEIPFSSFVVVGYTVSAYNGALGGTTERVMHLGCNIVWAIVCGTPTLRK</sequence>
<reference evidence="2" key="1">
    <citation type="submission" date="2023-03" db="EMBL/GenBank/DDBJ databases">
        <title>Massive genome expansion in bonnet fungi (Mycena s.s.) driven by repeated elements and novel gene families across ecological guilds.</title>
        <authorList>
            <consortium name="Lawrence Berkeley National Laboratory"/>
            <person name="Harder C.B."/>
            <person name="Miyauchi S."/>
            <person name="Viragh M."/>
            <person name="Kuo A."/>
            <person name="Thoen E."/>
            <person name="Andreopoulos B."/>
            <person name="Lu D."/>
            <person name="Skrede I."/>
            <person name="Drula E."/>
            <person name="Henrissat B."/>
            <person name="Morin E."/>
            <person name="Kohler A."/>
            <person name="Barry K."/>
            <person name="LaButti K."/>
            <person name="Morin E."/>
            <person name="Salamov A."/>
            <person name="Lipzen A."/>
            <person name="Mereny Z."/>
            <person name="Hegedus B."/>
            <person name="Baldrian P."/>
            <person name="Stursova M."/>
            <person name="Weitz H."/>
            <person name="Taylor A."/>
            <person name="Grigoriev I.V."/>
            <person name="Nagy L.G."/>
            <person name="Martin F."/>
            <person name="Kauserud H."/>
        </authorList>
    </citation>
    <scope>NUCLEOTIDE SEQUENCE</scope>
    <source>
        <strain evidence="2">CBHHK182m</strain>
    </source>
</reference>
<gene>
    <name evidence="2" type="ORF">B0H16DRAFT_1457147</name>
</gene>
<accession>A0AAD7JAI3</accession>
<dbReference type="EMBL" id="JARKIB010000041">
    <property type="protein sequence ID" value="KAJ7758612.1"/>
    <property type="molecule type" value="Genomic_DNA"/>
</dbReference>